<feature type="region of interest" description="Disordered" evidence="1">
    <location>
        <begin position="1"/>
        <end position="219"/>
    </location>
</feature>
<feature type="compositionally biased region" description="Low complexity" evidence="1">
    <location>
        <begin position="90"/>
        <end position="122"/>
    </location>
</feature>
<accession>A0AA36IU70</accession>
<sequence length="308" mass="33313">MASSDSGGEDWMELCQEPAAKPAVKERAAPPAKLATVPVNKGQPTMPRKEASSAWKAWMQPRPGSSELGHTETPPPKARKDKQAWEKHTAAAAQAAKKAAEAAEASVRLAHMAAQQMAQTMANRVAAGSRTSRAPNKAEQPTPPKHSPPAALPTESPQQANPLKRALSFQAETPEQASPEEPQQEPTKEASAGSAPGKGKKDRAARFTAGTFAGNRPPAKADLRETFDLKKKVFEECRDELVKKYPGKCGILGKTKAQTAYWTFLQSHIGKTKAKSKTKMSQAEARDCVREASQLWKAQMEKSLCKKK</sequence>
<evidence type="ECO:0000313" key="3">
    <source>
        <dbReference type="EMBL" id="CAJ1410790.1"/>
    </source>
</evidence>
<evidence type="ECO:0000313" key="2">
    <source>
        <dbReference type="EMBL" id="CAJ1394053.1"/>
    </source>
</evidence>
<dbReference type="EMBL" id="CAUJNA010003839">
    <property type="protein sequence ID" value="CAJ1410790.1"/>
    <property type="molecule type" value="Genomic_DNA"/>
</dbReference>
<evidence type="ECO:0000256" key="1">
    <source>
        <dbReference type="SAM" id="MobiDB-lite"/>
    </source>
</evidence>
<feature type="compositionally biased region" description="Pro residues" evidence="1">
    <location>
        <begin position="141"/>
        <end position="151"/>
    </location>
</feature>
<name>A0AA36IU70_9DINO</name>
<dbReference type="AlphaFoldDB" id="A0AA36IU70"/>
<evidence type="ECO:0000313" key="4">
    <source>
        <dbReference type="Proteomes" id="UP001178507"/>
    </source>
</evidence>
<reference evidence="2" key="1">
    <citation type="submission" date="2023-08" db="EMBL/GenBank/DDBJ databases">
        <authorList>
            <person name="Chen Y."/>
            <person name="Shah S."/>
            <person name="Dougan E. K."/>
            <person name="Thang M."/>
            <person name="Chan C."/>
        </authorList>
    </citation>
    <scope>NUCLEOTIDE SEQUENCE</scope>
</reference>
<organism evidence="2 4">
    <name type="scientific">Effrenium voratum</name>
    <dbReference type="NCBI Taxonomy" id="2562239"/>
    <lineage>
        <taxon>Eukaryota</taxon>
        <taxon>Sar</taxon>
        <taxon>Alveolata</taxon>
        <taxon>Dinophyceae</taxon>
        <taxon>Suessiales</taxon>
        <taxon>Symbiodiniaceae</taxon>
        <taxon>Effrenium</taxon>
    </lineage>
</organism>
<dbReference type="Proteomes" id="UP001178507">
    <property type="component" value="Unassembled WGS sequence"/>
</dbReference>
<protein>
    <submittedName>
        <fullName evidence="2">Uncharacterized protein</fullName>
    </submittedName>
</protein>
<feature type="compositionally biased region" description="Low complexity" evidence="1">
    <location>
        <begin position="170"/>
        <end position="185"/>
    </location>
</feature>
<proteinExistence type="predicted"/>
<keyword evidence="4" id="KW-1185">Reference proteome</keyword>
<comment type="caution">
    <text evidence="2">The sequence shown here is derived from an EMBL/GenBank/DDBJ whole genome shotgun (WGS) entry which is preliminary data.</text>
</comment>
<dbReference type="EMBL" id="CAUJNA010002735">
    <property type="protein sequence ID" value="CAJ1394053.1"/>
    <property type="molecule type" value="Genomic_DNA"/>
</dbReference>
<gene>
    <name evidence="2" type="ORF">EVOR1521_LOCUS18794</name>
    <name evidence="3" type="ORF">EVOR1521_LOCUS31551</name>
</gene>